<dbReference type="InterPro" id="IPR036179">
    <property type="entry name" value="Ig-like_dom_sf"/>
</dbReference>
<dbReference type="STRING" id="109280.ENSHCOP00000027726"/>
<dbReference type="Ensembl" id="ENSHCOT00000024198.1">
    <property type="protein sequence ID" value="ENSHCOP00000027726.1"/>
    <property type="gene ID" value="ENSHCOG00000019791.1"/>
</dbReference>
<dbReference type="Gene3D" id="2.60.40.10">
    <property type="entry name" value="Immunoglobulins"/>
    <property type="match status" value="2"/>
</dbReference>
<feature type="domain" description="Ig-like" evidence="5">
    <location>
        <begin position="11"/>
        <end position="127"/>
    </location>
</feature>
<dbReference type="PROSITE" id="PS50835">
    <property type="entry name" value="IG_LIKE"/>
    <property type="match status" value="2"/>
</dbReference>
<comment type="subcellular location">
    <subcellularLocation>
        <location evidence="1">Cytoplasm</location>
    </subcellularLocation>
</comment>
<dbReference type="InterPro" id="IPR007110">
    <property type="entry name" value="Ig-like_dom"/>
</dbReference>
<evidence type="ECO:0000313" key="7">
    <source>
        <dbReference type="Proteomes" id="UP000264820"/>
    </source>
</evidence>
<accession>A0A3Q2Z763</accession>
<dbReference type="InterPro" id="IPR013783">
    <property type="entry name" value="Ig-like_fold"/>
</dbReference>
<dbReference type="InterPro" id="IPR003599">
    <property type="entry name" value="Ig_sub"/>
</dbReference>
<sequence length="229" mass="25238">MLWNSPTFLHPTSTAIPLTFKMGLKNQEAAEGGNVTLRCELSRILFEEKPQDVRISEGEIATLSCTTSDFTTPVTWRRNHIPLRNGDKFEIRKEGKVNLLLIHAVEPGDAGVYSCDTGDAQASAKLTVTELPPFFQEELQSTEEGGSVSLYCELSKPGVPVQWKKNRLPLKASRKFEMKQDGSLLQLNISDLEPEDGGRYTCQAGSAETIATLSVRGAFISEKVIHPNS</sequence>
<dbReference type="AlphaFoldDB" id="A0A3Q2Z763"/>
<proteinExistence type="predicted"/>
<dbReference type="InterPro" id="IPR052385">
    <property type="entry name" value="Obscurin/Obscurin-like_Reg"/>
</dbReference>
<dbReference type="SMART" id="SM00408">
    <property type="entry name" value="IGc2"/>
    <property type="match status" value="2"/>
</dbReference>
<feature type="domain" description="Ig-like" evidence="5">
    <location>
        <begin position="132"/>
        <end position="214"/>
    </location>
</feature>
<evidence type="ECO:0000259" key="5">
    <source>
        <dbReference type="PROSITE" id="PS50835"/>
    </source>
</evidence>
<evidence type="ECO:0000256" key="4">
    <source>
        <dbReference type="ARBA" id="ARBA00023157"/>
    </source>
</evidence>
<organism evidence="6 7">
    <name type="scientific">Hippocampus comes</name>
    <name type="common">Tiger tail seahorse</name>
    <dbReference type="NCBI Taxonomy" id="109280"/>
    <lineage>
        <taxon>Eukaryota</taxon>
        <taxon>Metazoa</taxon>
        <taxon>Chordata</taxon>
        <taxon>Craniata</taxon>
        <taxon>Vertebrata</taxon>
        <taxon>Euteleostomi</taxon>
        <taxon>Actinopterygii</taxon>
        <taxon>Neopterygii</taxon>
        <taxon>Teleostei</taxon>
        <taxon>Neoteleostei</taxon>
        <taxon>Acanthomorphata</taxon>
        <taxon>Syngnathiaria</taxon>
        <taxon>Syngnathiformes</taxon>
        <taxon>Syngnathoidei</taxon>
        <taxon>Syngnathidae</taxon>
        <taxon>Hippocampus</taxon>
    </lineage>
</organism>
<keyword evidence="4" id="KW-1015">Disulfide bond</keyword>
<reference evidence="6" key="1">
    <citation type="submission" date="2025-08" db="UniProtKB">
        <authorList>
            <consortium name="Ensembl"/>
        </authorList>
    </citation>
    <scope>IDENTIFICATION</scope>
</reference>
<keyword evidence="7" id="KW-1185">Reference proteome</keyword>
<dbReference type="Pfam" id="PF07679">
    <property type="entry name" value="I-set"/>
    <property type="match status" value="2"/>
</dbReference>
<evidence type="ECO:0000313" key="6">
    <source>
        <dbReference type="Ensembl" id="ENSHCOP00000027726.1"/>
    </source>
</evidence>
<reference evidence="6" key="2">
    <citation type="submission" date="2025-09" db="UniProtKB">
        <authorList>
            <consortium name="Ensembl"/>
        </authorList>
    </citation>
    <scope>IDENTIFICATION</scope>
</reference>
<evidence type="ECO:0000256" key="2">
    <source>
        <dbReference type="ARBA" id="ARBA00022490"/>
    </source>
</evidence>
<evidence type="ECO:0000256" key="1">
    <source>
        <dbReference type="ARBA" id="ARBA00004496"/>
    </source>
</evidence>
<dbReference type="GeneTree" id="ENSGT00940000168428"/>
<keyword evidence="2" id="KW-0963">Cytoplasm</keyword>
<dbReference type="Proteomes" id="UP000264820">
    <property type="component" value="Unplaced"/>
</dbReference>
<evidence type="ECO:0000256" key="3">
    <source>
        <dbReference type="ARBA" id="ARBA00022553"/>
    </source>
</evidence>
<dbReference type="SUPFAM" id="SSF48726">
    <property type="entry name" value="Immunoglobulin"/>
    <property type="match status" value="2"/>
</dbReference>
<dbReference type="OMA" id="IPVEWRT"/>
<dbReference type="PANTHER" id="PTHR35971:SF5">
    <property type="entry name" value="OBSCURIN LIKE CYTOSKELETAL ADAPTOR 1"/>
    <property type="match status" value="1"/>
</dbReference>
<name>A0A3Q2Z763_HIPCM</name>
<keyword evidence="3" id="KW-0597">Phosphoprotein</keyword>
<dbReference type="InterPro" id="IPR003598">
    <property type="entry name" value="Ig_sub2"/>
</dbReference>
<dbReference type="FunFam" id="2.60.40.10:FF:000707">
    <property type="entry name" value="Obscurin, cytoskeletal calmodulin and titin-interacting RhoGEF"/>
    <property type="match status" value="1"/>
</dbReference>
<dbReference type="InterPro" id="IPR013098">
    <property type="entry name" value="Ig_I-set"/>
</dbReference>
<dbReference type="SMART" id="SM00409">
    <property type="entry name" value="IG"/>
    <property type="match status" value="2"/>
</dbReference>
<dbReference type="GO" id="GO:0005737">
    <property type="term" value="C:cytoplasm"/>
    <property type="evidence" value="ECO:0007669"/>
    <property type="project" value="UniProtKB-SubCell"/>
</dbReference>
<dbReference type="PANTHER" id="PTHR35971">
    <property type="entry name" value="SI:DKEY-31G6.6"/>
    <property type="match status" value="1"/>
</dbReference>
<protein>
    <recommendedName>
        <fullName evidence="5">Ig-like domain-containing protein</fullName>
    </recommendedName>
</protein>
<dbReference type="FunFam" id="2.60.40.10:FF:001652">
    <property type="entry name" value="Uncharacterized protein"/>
    <property type="match status" value="1"/>
</dbReference>